<protein>
    <recommendedName>
        <fullName evidence="1 5">Glucose-6-phosphate isomerase</fullName>
        <ecNumber evidence="1 5">5.3.1.9</ecNumber>
    </recommendedName>
</protein>
<evidence type="ECO:0000256" key="3">
    <source>
        <dbReference type="ARBA" id="ARBA00023152"/>
    </source>
</evidence>
<dbReference type="Gene3D" id="3.40.50.10490">
    <property type="entry name" value="Glucose-6-phosphate isomerase like protein, domain 1"/>
    <property type="match status" value="2"/>
</dbReference>
<dbReference type="GO" id="GO:0006096">
    <property type="term" value="P:glycolytic process"/>
    <property type="evidence" value="ECO:0007669"/>
    <property type="project" value="UniProtKB-UniPathway"/>
</dbReference>
<dbReference type="AlphaFoldDB" id="A0A1H5T4T4"/>
<dbReference type="EMBL" id="FNUY01000001">
    <property type="protein sequence ID" value="SEF57820.1"/>
    <property type="molecule type" value="Genomic_DNA"/>
</dbReference>
<comment type="similarity">
    <text evidence="5">Belongs to the GPI family.</text>
</comment>
<dbReference type="Proteomes" id="UP000236743">
    <property type="component" value="Unassembled WGS sequence"/>
</dbReference>
<dbReference type="PROSITE" id="PS51463">
    <property type="entry name" value="P_GLUCOSE_ISOMERASE_3"/>
    <property type="match status" value="1"/>
</dbReference>
<dbReference type="PRINTS" id="PR00662">
    <property type="entry name" value="G6PISOMERASE"/>
</dbReference>
<gene>
    <name evidence="6" type="ORF">SAMN04488115_101527</name>
</gene>
<dbReference type="GO" id="GO:0004347">
    <property type="term" value="F:glucose-6-phosphate isomerase activity"/>
    <property type="evidence" value="ECO:0007669"/>
    <property type="project" value="UniProtKB-EC"/>
</dbReference>
<dbReference type="GO" id="GO:0097367">
    <property type="term" value="F:carbohydrate derivative binding"/>
    <property type="evidence" value="ECO:0007669"/>
    <property type="project" value="InterPro"/>
</dbReference>
<proteinExistence type="inferred from homology"/>
<keyword evidence="2 5" id="KW-0312">Gluconeogenesis</keyword>
<dbReference type="InterPro" id="IPR018189">
    <property type="entry name" value="Phosphoglucose_isomerase_CS"/>
</dbReference>
<sequence length="440" mass="46180">MLQQSFDLALESKVGKGGIPDAAFEKALADVAPALARLKGQADDRSLPLLHLPSDTADLPPVHAAAKRLKQGATDILVLGTGGSSLGGQTLAQLADYGISGISRFAPDPRVHFIDNLDPETYSKLLADLPFATTKCVAISKSGGTGETLLQSIAVITAMRAAGLSDGEIGERFQGLSEPAKPGKLHPLRALLEPFGVPFLEHHTDIGGRYSVLTNCGLLPAAALGLNIEALRAGAAKAVAPVLAGKSVRETPAAIGAALHLAAMRSGKNIAVLMPYADKLALLTRWWMQLWAESLGKDGQGTQPVGALGPVDQHSQQQLYLAGPKDKFFTVLTVGAKGKGPKIDAGLAGKIGQDDFAGKTIGDLVAAQGVAMIDTFAKNGCSVRRFHTDHIDETVHGELLMHFMLETILTGYAMGVDPFDQPAVEEAKLLAKRYLAEGRS</sequence>
<keyword evidence="4 5" id="KW-0413">Isomerase</keyword>
<dbReference type="SUPFAM" id="SSF53697">
    <property type="entry name" value="SIS domain"/>
    <property type="match status" value="1"/>
</dbReference>
<dbReference type="GO" id="GO:0051156">
    <property type="term" value="P:glucose 6-phosphate metabolic process"/>
    <property type="evidence" value="ECO:0007669"/>
    <property type="project" value="TreeGrafter"/>
</dbReference>
<dbReference type="GO" id="GO:0048029">
    <property type="term" value="F:monosaccharide binding"/>
    <property type="evidence" value="ECO:0007669"/>
    <property type="project" value="TreeGrafter"/>
</dbReference>
<dbReference type="InterPro" id="IPR001672">
    <property type="entry name" value="G6P_Isomerase"/>
</dbReference>
<name>A0A1H5T4T4_9HYPH</name>
<dbReference type="EC" id="5.3.1.9" evidence="1 5"/>
<evidence type="ECO:0000313" key="6">
    <source>
        <dbReference type="EMBL" id="SEF57820.1"/>
    </source>
</evidence>
<dbReference type="GO" id="GO:0005829">
    <property type="term" value="C:cytosol"/>
    <property type="evidence" value="ECO:0007669"/>
    <property type="project" value="TreeGrafter"/>
</dbReference>
<evidence type="ECO:0000256" key="1">
    <source>
        <dbReference type="ARBA" id="ARBA00011952"/>
    </source>
</evidence>
<organism evidence="6 7">
    <name type="scientific">Bosea lathyri</name>
    <dbReference type="NCBI Taxonomy" id="1036778"/>
    <lineage>
        <taxon>Bacteria</taxon>
        <taxon>Pseudomonadati</taxon>
        <taxon>Pseudomonadota</taxon>
        <taxon>Alphaproteobacteria</taxon>
        <taxon>Hyphomicrobiales</taxon>
        <taxon>Boseaceae</taxon>
        <taxon>Bosea</taxon>
    </lineage>
</organism>
<keyword evidence="3 5" id="KW-0324">Glycolysis</keyword>
<accession>A0A1H5T4T4</accession>
<keyword evidence="7" id="KW-1185">Reference proteome</keyword>
<dbReference type="CDD" id="cd05016">
    <property type="entry name" value="SIS_PGI_2"/>
    <property type="match status" value="1"/>
</dbReference>
<dbReference type="UniPathway" id="UPA00109">
    <property type="reaction ID" value="UER00181"/>
</dbReference>
<evidence type="ECO:0000256" key="4">
    <source>
        <dbReference type="ARBA" id="ARBA00023235"/>
    </source>
</evidence>
<dbReference type="GO" id="GO:0006094">
    <property type="term" value="P:gluconeogenesis"/>
    <property type="evidence" value="ECO:0007669"/>
    <property type="project" value="UniProtKB-KW"/>
</dbReference>
<comment type="catalytic activity">
    <reaction evidence="5">
        <text>alpha-D-glucose 6-phosphate = beta-D-fructose 6-phosphate</text>
        <dbReference type="Rhea" id="RHEA:11816"/>
        <dbReference type="ChEBI" id="CHEBI:57634"/>
        <dbReference type="ChEBI" id="CHEBI:58225"/>
        <dbReference type="EC" id="5.3.1.9"/>
    </reaction>
</comment>
<comment type="pathway">
    <text evidence="5">Carbohydrate degradation; glycolysis; D-glyceraldehyde 3-phosphate and glycerone phosphate from D-glucose: step 2/4.</text>
</comment>
<dbReference type="RefSeq" id="WP_103870892.1">
    <property type="nucleotide sequence ID" value="NZ_FNUY01000001.1"/>
</dbReference>
<dbReference type="InterPro" id="IPR046348">
    <property type="entry name" value="SIS_dom_sf"/>
</dbReference>
<dbReference type="Pfam" id="PF00342">
    <property type="entry name" value="PGI"/>
    <property type="match status" value="1"/>
</dbReference>
<evidence type="ECO:0000313" key="7">
    <source>
        <dbReference type="Proteomes" id="UP000236743"/>
    </source>
</evidence>
<evidence type="ECO:0000256" key="5">
    <source>
        <dbReference type="RuleBase" id="RU000612"/>
    </source>
</evidence>
<dbReference type="OrthoDB" id="140919at2"/>
<dbReference type="PROSITE" id="PS00174">
    <property type="entry name" value="P_GLUCOSE_ISOMERASE_2"/>
    <property type="match status" value="1"/>
</dbReference>
<dbReference type="InterPro" id="IPR035482">
    <property type="entry name" value="SIS_PGI_2"/>
</dbReference>
<evidence type="ECO:0000256" key="2">
    <source>
        <dbReference type="ARBA" id="ARBA00022432"/>
    </source>
</evidence>
<reference evidence="6 7" key="1">
    <citation type="submission" date="2016-10" db="EMBL/GenBank/DDBJ databases">
        <authorList>
            <person name="de Groot N.N."/>
        </authorList>
    </citation>
    <scope>NUCLEOTIDE SEQUENCE [LARGE SCALE GENOMIC DNA]</scope>
    <source>
        <strain evidence="6 7">DSM 26656</strain>
    </source>
</reference>
<dbReference type="PANTHER" id="PTHR11469:SF1">
    <property type="entry name" value="GLUCOSE-6-PHOSPHATE ISOMERASE"/>
    <property type="match status" value="1"/>
</dbReference>
<dbReference type="PANTHER" id="PTHR11469">
    <property type="entry name" value="GLUCOSE-6-PHOSPHATE ISOMERASE"/>
    <property type="match status" value="1"/>
</dbReference>